<dbReference type="Gene3D" id="2.130.10.10">
    <property type="entry name" value="YVTN repeat-like/Quinoprotein amine dehydrogenase"/>
    <property type="match status" value="2"/>
</dbReference>
<evidence type="ECO:0000259" key="4">
    <source>
        <dbReference type="Pfam" id="PF25171"/>
    </source>
</evidence>
<evidence type="ECO:0000256" key="1">
    <source>
        <dbReference type="PROSITE-ProRule" id="PRU00221"/>
    </source>
</evidence>
<dbReference type="PANTHER" id="PTHR22840">
    <property type="entry name" value="WD REPEAT-CONTAINING PROTEIN 36"/>
    <property type="match status" value="1"/>
</dbReference>
<name>A0A5M3N118_CONPW</name>
<dbReference type="KEGG" id="cput:CONPUDRAFT_49249"/>
<dbReference type="EMBL" id="JH711574">
    <property type="protein sequence ID" value="EIW85068.1"/>
    <property type="molecule type" value="Genomic_DNA"/>
</dbReference>
<feature type="domain" description="WDR36/Utp21 C-terminal" evidence="3">
    <location>
        <begin position="750"/>
        <end position="954"/>
    </location>
</feature>
<proteinExistence type="predicted"/>
<dbReference type="InterPro" id="IPR011044">
    <property type="entry name" value="Quino_amine_DH_bsu"/>
</dbReference>
<dbReference type="SMART" id="SM00320">
    <property type="entry name" value="WD40"/>
    <property type="match status" value="9"/>
</dbReference>
<dbReference type="SUPFAM" id="SSF101898">
    <property type="entry name" value="NHL repeat"/>
    <property type="match status" value="1"/>
</dbReference>
<dbReference type="PANTHER" id="PTHR22840:SF12">
    <property type="entry name" value="WD REPEAT-CONTAINING PROTEIN 36"/>
    <property type="match status" value="1"/>
</dbReference>
<dbReference type="Pfam" id="PF04192">
    <property type="entry name" value="Utp21"/>
    <property type="match status" value="1"/>
</dbReference>
<dbReference type="InterPro" id="IPR007319">
    <property type="entry name" value="WDR36/Utp21_C"/>
</dbReference>
<sequence length="957" mass="105430">MTAHEDARIASLPRKKQRIESRAIASSSSSQERHLFVPFRALGLVTNHVPFHLQARSYKGATDGPKVHILTCLGRSWALWEGSKMSLLFVGPEASEPLSCVLMDGDAVWATSGSQVIKYARGKEVFRLSNPLGMPLGPITMFGSQCLALTEDGSRLVIWGVDADGPTFTAALSFDNGFTATLMLHPATYLNKILVASREGELQLWNTRTQTCIHKFASSSLLASSLATPSAPMNPITALVQSPAIDVVAIAFSSGEISVYDIRTDERLMRLYMDGGRITSLSFRDDGHPVLCSASSSGSIVLWDLNSGGRLMHVVRGAHESAVCSIAWVPGQPLLISSGDDNSVKQWLFDSPTAAPRLLKYRSGHQSPPHLIRYYGEDGKQLLSASSDRSLRYTSVVRDSRSFELSQGSLAKKSSALSKPLQSFKFPSIAAISYSTTRAKDWDDVLTAHTDESLARTWSIQNKKVGKHKFQQHDGSKRKSASPGVKAVCVTACGNFGITGTSGGGVCMWNMQSGIQRRVFEPASPANKFDKGDDHKREDTCVSGIATDALNRLVIVSTLAGAINFFNFHTSNLEDTLDLSSSILLISLHRDSGLLAAACEDMHVRIIDIETHRVVRELSCGSRGRILDMSFSPDCRWIIVSSFDSVIRTFDIPTGQLVDAFRTPNIAPSIAFSPTNDFLATTHANSPGIYLWANRAQYTEVSLRSIREEDVADVDMPVMQGAGDEDEDTSALVALTIAEETPNVFSTPPQLDGDLVTLTLLPRSRWQTLLNLDVIQLRNKPREPPKRPEQAPFFLPPLPGVEGRFAAAEKTDVERKDHMRRSDRDAATRSESVFQRRLAHLVSDKDDCEFSADSFFDYIKTLSPAAIDVELRSLVTLSSLCQFLRAMRKRLETRRDFEAVQALLNVFLRMHAEVLLENEETEEEMEILLAVQRRESERVLELTASSIGTLGFVRDVM</sequence>
<feature type="domain" description="WDR36/Utp21 N-terminal" evidence="4">
    <location>
        <begin position="69"/>
        <end position="350"/>
    </location>
</feature>
<keyword evidence="1" id="KW-0853">WD repeat</keyword>
<gene>
    <name evidence="5" type="ORF">CONPUDRAFT_49249</name>
</gene>
<dbReference type="InterPro" id="IPR001680">
    <property type="entry name" value="WD40_rpt"/>
</dbReference>
<evidence type="ECO:0000259" key="3">
    <source>
        <dbReference type="Pfam" id="PF04192"/>
    </source>
</evidence>
<dbReference type="PROSITE" id="PS50082">
    <property type="entry name" value="WD_REPEATS_2"/>
    <property type="match status" value="2"/>
</dbReference>
<comment type="caution">
    <text evidence="5">The sequence shown here is derived from an EMBL/GenBank/DDBJ whole genome shotgun (WGS) entry which is preliminary data.</text>
</comment>
<dbReference type="GO" id="GO:0032040">
    <property type="term" value="C:small-subunit processome"/>
    <property type="evidence" value="ECO:0007669"/>
    <property type="project" value="InterPro"/>
</dbReference>
<feature type="repeat" description="WD" evidence="1">
    <location>
        <begin position="316"/>
        <end position="347"/>
    </location>
</feature>
<accession>A0A5M3N118</accession>
<organism evidence="5 6">
    <name type="scientific">Coniophora puteana (strain RWD-64-598)</name>
    <name type="common">Brown rot fungus</name>
    <dbReference type="NCBI Taxonomy" id="741705"/>
    <lineage>
        <taxon>Eukaryota</taxon>
        <taxon>Fungi</taxon>
        <taxon>Dikarya</taxon>
        <taxon>Basidiomycota</taxon>
        <taxon>Agaricomycotina</taxon>
        <taxon>Agaricomycetes</taxon>
        <taxon>Agaricomycetidae</taxon>
        <taxon>Boletales</taxon>
        <taxon>Coniophorineae</taxon>
        <taxon>Coniophoraceae</taxon>
        <taxon>Coniophora</taxon>
    </lineage>
</organism>
<reference evidence="6" key="1">
    <citation type="journal article" date="2012" name="Science">
        <title>The Paleozoic origin of enzymatic lignin decomposition reconstructed from 31 fungal genomes.</title>
        <authorList>
            <person name="Floudas D."/>
            <person name="Binder M."/>
            <person name="Riley R."/>
            <person name="Barry K."/>
            <person name="Blanchette R.A."/>
            <person name="Henrissat B."/>
            <person name="Martinez A.T."/>
            <person name="Otillar R."/>
            <person name="Spatafora J.W."/>
            <person name="Yadav J.S."/>
            <person name="Aerts A."/>
            <person name="Benoit I."/>
            <person name="Boyd A."/>
            <person name="Carlson A."/>
            <person name="Copeland A."/>
            <person name="Coutinho P.M."/>
            <person name="de Vries R.P."/>
            <person name="Ferreira P."/>
            <person name="Findley K."/>
            <person name="Foster B."/>
            <person name="Gaskell J."/>
            <person name="Glotzer D."/>
            <person name="Gorecki P."/>
            <person name="Heitman J."/>
            <person name="Hesse C."/>
            <person name="Hori C."/>
            <person name="Igarashi K."/>
            <person name="Jurgens J.A."/>
            <person name="Kallen N."/>
            <person name="Kersten P."/>
            <person name="Kohler A."/>
            <person name="Kuees U."/>
            <person name="Kumar T.K.A."/>
            <person name="Kuo A."/>
            <person name="LaButti K."/>
            <person name="Larrondo L.F."/>
            <person name="Lindquist E."/>
            <person name="Ling A."/>
            <person name="Lombard V."/>
            <person name="Lucas S."/>
            <person name="Lundell T."/>
            <person name="Martin R."/>
            <person name="McLaughlin D.J."/>
            <person name="Morgenstern I."/>
            <person name="Morin E."/>
            <person name="Murat C."/>
            <person name="Nagy L.G."/>
            <person name="Nolan M."/>
            <person name="Ohm R.A."/>
            <person name="Patyshakuliyeva A."/>
            <person name="Rokas A."/>
            <person name="Ruiz-Duenas F.J."/>
            <person name="Sabat G."/>
            <person name="Salamov A."/>
            <person name="Samejima M."/>
            <person name="Schmutz J."/>
            <person name="Slot J.C."/>
            <person name="St John F."/>
            <person name="Stenlid J."/>
            <person name="Sun H."/>
            <person name="Sun S."/>
            <person name="Syed K."/>
            <person name="Tsang A."/>
            <person name="Wiebenga A."/>
            <person name="Young D."/>
            <person name="Pisabarro A."/>
            <person name="Eastwood D.C."/>
            <person name="Martin F."/>
            <person name="Cullen D."/>
            <person name="Grigoriev I.V."/>
            <person name="Hibbett D.S."/>
        </authorList>
    </citation>
    <scope>NUCLEOTIDE SEQUENCE [LARGE SCALE GENOMIC DNA]</scope>
    <source>
        <strain evidence="6">RWD-64-598 SS2</strain>
    </source>
</reference>
<protein>
    <submittedName>
        <fullName evidence="5">WD40 repeat-like protein</fullName>
    </submittedName>
</protein>
<evidence type="ECO:0000313" key="6">
    <source>
        <dbReference type="Proteomes" id="UP000053558"/>
    </source>
</evidence>
<dbReference type="GO" id="GO:0034388">
    <property type="term" value="C:Pwp2p-containing subcomplex of 90S preribosome"/>
    <property type="evidence" value="ECO:0007669"/>
    <property type="project" value="TreeGrafter"/>
</dbReference>
<dbReference type="PROSITE" id="PS50294">
    <property type="entry name" value="WD_REPEATS_REGION"/>
    <property type="match status" value="1"/>
</dbReference>
<evidence type="ECO:0000256" key="2">
    <source>
        <dbReference type="SAM" id="MobiDB-lite"/>
    </source>
</evidence>
<dbReference type="RefSeq" id="XP_007764143.1">
    <property type="nucleotide sequence ID" value="XM_007765953.1"/>
</dbReference>
<dbReference type="InterPro" id="IPR059157">
    <property type="entry name" value="WDR36-Utp21_N"/>
</dbReference>
<dbReference type="GO" id="GO:0006364">
    <property type="term" value="P:rRNA processing"/>
    <property type="evidence" value="ECO:0007669"/>
    <property type="project" value="InterPro"/>
</dbReference>
<dbReference type="SUPFAM" id="SSF50969">
    <property type="entry name" value="YVTN repeat-like/Quinoprotein amine dehydrogenase"/>
    <property type="match status" value="1"/>
</dbReference>
<feature type="repeat" description="WD" evidence="1">
    <location>
        <begin position="271"/>
        <end position="313"/>
    </location>
</feature>
<dbReference type="OrthoDB" id="10250769at2759"/>
<evidence type="ECO:0000313" key="5">
    <source>
        <dbReference type="EMBL" id="EIW85068.1"/>
    </source>
</evidence>
<dbReference type="Pfam" id="PF25168">
    <property type="entry name" value="Beta-prop_WDR36-Utp21_2nd"/>
    <property type="match status" value="1"/>
</dbReference>
<dbReference type="AlphaFoldDB" id="A0A5M3N118"/>
<dbReference type="Proteomes" id="UP000053558">
    <property type="component" value="Unassembled WGS sequence"/>
</dbReference>
<dbReference type="InterPro" id="IPR015943">
    <property type="entry name" value="WD40/YVTN_repeat-like_dom_sf"/>
</dbReference>
<dbReference type="Pfam" id="PF25171">
    <property type="entry name" value="Beta-prop_WDR36-Utp21_1st"/>
    <property type="match status" value="1"/>
</dbReference>
<feature type="region of interest" description="Disordered" evidence="2">
    <location>
        <begin position="809"/>
        <end position="828"/>
    </location>
</feature>
<dbReference type="OMA" id="CIYAWRA"/>
<keyword evidence="6" id="KW-1185">Reference proteome</keyword>
<dbReference type="GeneID" id="19207335"/>